<dbReference type="EMBL" id="BSNI01000002">
    <property type="protein sequence ID" value="GLQ17898.1"/>
    <property type="molecule type" value="Genomic_DNA"/>
</dbReference>
<evidence type="ECO:0000313" key="6">
    <source>
        <dbReference type="Proteomes" id="UP001161405"/>
    </source>
</evidence>
<evidence type="ECO:0000256" key="2">
    <source>
        <dbReference type="ARBA" id="ARBA00008520"/>
    </source>
</evidence>
<evidence type="ECO:0000313" key="5">
    <source>
        <dbReference type="EMBL" id="GLQ17898.1"/>
    </source>
</evidence>
<gene>
    <name evidence="5" type="ORF">GCM10007879_21470</name>
</gene>
<dbReference type="Pfam" id="PF01547">
    <property type="entry name" value="SBP_bac_1"/>
    <property type="match status" value="1"/>
</dbReference>
<reference evidence="5" key="1">
    <citation type="journal article" date="2014" name="Int. J. Syst. Evol. Microbiol.">
        <title>Complete genome of a new Firmicutes species belonging to the dominant human colonic microbiota ('Ruminococcus bicirculans') reveals two chromosomes and a selective capacity to utilize plant glucans.</title>
        <authorList>
            <consortium name="NISC Comparative Sequencing Program"/>
            <person name="Wegmann U."/>
            <person name="Louis P."/>
            <person name="Goesmann A."/>
            <person name="Henrissat B."/>
            <person name="Duncan S.H."/>
            <person name="Flint H.J."/>
        </authorList>
    </citation>
    <scope>NUCLEOTIDE SEQUENCE</scope>
    <source>
        <strain evidence="5">NBRC 107169</strain>
    </source>
</reference>
<dbReference type="SUPFAM" id="SSF53850">
    <property type="entry name" value="Periplasmic binding protein-like II"/>
    <property type="match status" value="1"/>
</dbReference>
<dbReference type="InterPro" id="IPR006059">
    <property type="entry name" value="SBP"/>
</dbReference>
<organism evidence="5 6">
    <name type="scientific">Maritalea porphyrae</name>
    <dbReference type="NCBI Taxonomy" id="880732"/>
    <lineage>
        <taxon>Bacteria</taxon>
        <taxon>Pseudomonadati</taxon>
        <taxon>Pseudomonadota</taxon>
        <taxon>Alphaproteobacteria</taxon>
        <taxon>Hyphomicrobiales</taxon>
        <taxon>Devosiaceae</taxon>
        <taxon>Maritalea</taxon>
    </lineage>
</organism>
<reference evidence="5" key="2">
    <citation type="submission" date="2023-01" db="EMBL/GenBank/DDBJ databases">
        <title>Draft genome sequence of Maritalea porphyrae strain NBRC 107169.</title>
        <authorList>
            <person name="Sun Q."/>
            <person name="Mori K."/>
        </authorList>
    </citation>
    <scope>NUCLEOTIDE SEQUENCE</scope>
    <source>
        <strain evidence="5">NBRC 107169</strain>
    </source>
</reference>
<dbReference type="RefSeq" id="WP_284364365.1">
    <property type="nucleotide sequence ID" value="NZ_BSNI01000002.1"/>
</dbReference>
<dbReference type="Proteomes" id="UP001161405">
    <property type="component" value="Unassembled WGS sequence"/>
</dbReference>
<evidence type="ECO:0000256" key="3">
    <source>
        <dbReference type="ARBA" id="ARBA00022764"/>
    </source>
</evidence>
<sequence>MKRLLGGGVAAMLAATMMSATALAGDLVINFDDLNPGPKKGFDDAVAQFQAENPDINVIVNNNDREAHKTAIRNFLTADAPDVTSWYPGNRMAPFVDAGLFEPVTDLWAEQGFNEDLAAIKPTMSRNGEIWGVPYSYYQWGVYYRKDLFDLLKIEEPKTWDELLSACAVMKENNVTPFTIGTKFLWTAAGVFDYINLRTNGYDVHNGLTAGEIKYTDPRIVKTFENWAQLIEECGFIDNHASMSWQDAIAPFANGDAAMYVMGNFSVDGYKNAGLTEDQIDFFQFPEITPGLPRAEEAPADAFFIPTNAKNKEDARKFLAFVARPDVQSKWNATIGQLPINSKATVGDDKFIQQGFETVSTAAGLAQFYDRDAPAAMAKAGMEGFQEFMLDTSKMMAILERLDGVQEEVYK</sequence>
<evidence type="ECO:0000256" key="4">
    <source>
        <dbReference type="SAM" id="SignalP"/>
    </source>
</evidence>
<dbReference type="PANTHER" id="PTHR43649">
    <property type="entry name" value="ARABINOSE-BINDING PROTEIN-RELATED"/>
    <property type="match status" value="1"/>
</dbReference>
<comment type="caution">
    <text evidence="5">The sequence shown here is derived from an EMBL/GenBank/DDBJ whole genome shotgun (WGS) entry which is preliminary data.</text>
</comment>
<keyword evidence="4" id="KW-0732">Signal</keyword>
<evidence type="ECO:0000256" key="1">
    <source>
        <dbReference type="ARBA" id="ARBA00004418"/>
    </source>
</evidence>
<comment type="similarity">
    <text evidence="2">Belongs to the bacterial solute-binding protein 1 family.</text>
</comment>
<accession>A0ABQ5URJ5</accession>
<dbReference type="Gene3D" id="3.40.190.10">
    <property type="entry name" value="Periplasmic binding protein-like II"/>
    <property type="match status" value="2"/>
</dbReference>
<feature type="signal peptide" evidence="4">
    <location>
        <begin position="1"/>
        <end position="24"/>
    </location>
</feature>
<proteinExistence type="inferred from homology"/>
<keyword evidence="6" id="KW-1185">Reference proteome</keyword>
<protein>
    <submittedName>
        <fullName evidence="5">ABC transporter substrate-binding protein</fullName>
    </submittedName>
</protein>
<name>A0ABQ5URJ5_9HYPH</name>
<dbReference type="PANTHER" id="PTHR43649:SF14">
    <property type="entry name" value="BLR3389 PROTEIN"/>
    <property type="match status" value="1"/>
</dbReference>
<dbReference type="InterPro" id="IPR050490">
    <property type="entry name" value="Bact_solute-bd_prot1"/>
</dbReference>
<keyword evidence="3" id="KW-0574">Periplasm</keyword>
<comment type="subcellular location">
    <subcellularLocation>
        <location evidence="1">Periplasm</location>
    </subcellularLocation>
</comment>
<feature type="chain" id="PRO_5046220759" evidence="4">
    <location>
        <begin position="25"/>
        <end position="411"/>
    </location>
</feature>